<dbReference type="AlphaFoldDB" id="A0A0F9NMD9"/>
<proteinExistence type="predicted"/>
<comment type="caution">
    <text evidence="1">The sequence shown here is derived from an EMBL/GenBank/DDBJ whole genome shotgun (WGS) entry which is preliminary data.</text>
</comment>
<sequence length="101" mass="11213">MHPRYAAIFDIENLELNQHYCSQANDQADTLSQSTTASSLTINEQLFADIKLSAGAIIVNSVVQGSEMQLNDNQLTLPTPQLNPSEKRALWALMSEHLDKL</sequence>
<protein>
    <submittedName>
        <fullName evidence="1">Uncharacterized protein</fullName>
    </submittedName>
</protein>
<accession>A0A0F9NMD9</accession>
<dbReference type="EMBL" id="LAZR01006738">
    <property type="protein sequence ID" value="KKM89975.1"/>
    <property type="molecule type" value="Genomic_DNA"/>
</dbReference>
<gene>
    <name evidence="1" type="ORF">LCGC14_1243310</name>
</gene>
<organism evidence="1">
    <name type="scientific">marine sediment metagenome</name>
    <dbReference type="NCBI Taxonomy" id="412755"/>
    <lineage>
        <taxon>unclassified sequences</taxon>
        <taxon>metagenomes</taxon>
        <taxon>ecological metagenomes</taxon>
    </lineage>
</organism>
<evidence type="ECO:0000313" key="1">
    <source>
        <dbReference type="EMBL" id="KKM89975.1"/>
    </source>
</evidence>
<name>A0A0F9NMD9_9ZZZZ</name>
<reference evidence="1" key="1">
    <citation type="journal article" date="2015" name="Nature">
        <title>Complex archaea that bridge the gap between prokaryotes and eukaryotes.</title>
        <authorList>
            <person name="Spang A."/>
            <person name="Saw J.H."/>
            <person name="Jorgensen S.L."/>
            <person name="Zaremba-Niedzwiedzka K."/>
            <person name="Martijn J."/>
            <person name="Lind A.E."/>
            <person name="van Eijk R."/>
            <person name="Schleper C."/>
            <person name="Guy L."/>
            <person name="Ettema T.J."/>
        </authorList>
    </citation>
    <scope>NUCLEOTIDE SEQUENCE</scope>
</reference>